<dbReference type="EMBL" id="AB983235">
    <property type="protein sequence ID" value="BAQ35601.1"/>
    <property type="molecule type" value="Genomic_DNA"/>
</dbReference>
<reference evidence="2 3" key="2">
    <citation type="submission" date="2017-11" db="EMBL/GenBank/DDBJ databases">
        <authorList>
            <person name="Founou R.C."/>
            <person name="Founou L."/>
            <person name="Allam M."/>
            <person name="Ismail A."/>
            <person name="Essack S.Y."/>
        </authorList>
    </citation>
    <scope>NUCLEOTIDE SEQUENCE [LARGE SCALE GENOMIC DNA]</scope>
    <source>
        <strain evidence="2 3">G703N2B1</strain>
    </source>
</reference>
<dbReference type="RefSeq" id="WP_000393082.1">
    <property type="nucleotide sequence ID" value="NZ_BBKC01000097.1"/>
</dbReference>
<dbReference type="PATRIC" id="fig|1280.3541.peg.2306"/>
<evidence type="ECO:0000313" key="1">
    <source>
        <dbReference type="EMBL" id="BAQ25943.1"/>
    </source>
</evidence>
<name>A0A0C6E6B0_STAAU</name>
<dbReference type="EMBL" id="AB983197">
    <property type="protein sequence ID" value="BAQ25943.1"/>
    <property type="molecule type" value="Genomic_DNA"/>
</dbReference>
<evidence type="ECO:0000313" key="3">
    <source>
        <dbReference type="Proteomes" id="UP000238775"/>
    </source>
</evidence>
<dbReference type="Proteomes" id="UP000238775">
    <property type="component" value="Unassembled WGS sequence"/>
</dbReference>
<organism evidence="1">
    <name type="scientific">Staphylococcus aureus</name>
    <dbReference type="NCBI Taxonomy" id="1280"/>
    <lineage>
        <taxon>Bacteria</taxon>
        <taxon>Bacillati</taxon>
        <taxon>Bacillota</taxon>
        <taxon>Bacilli</taxon>
        <taxon>Bacillales</taxon>
        <taxon>Staphylococcaceae</taxon>
        <taxon>Staphylococcus</taxon>
    </lineage>
</organism>
<evidence type="ECO:0000313" key="2">
    <source>
        <dbReference type="EMBL" id="PPJ75155.1"/>
    </source>
</evidence>
<dbReference type="AlphaFoldDB" id="A0A0C6E6B0"/>
<accession>A0A0C6E6B0</accession>
<reference evidence="1" key="1">
    <citation type="submission" date="2014-08" db="EMBL/GenBank/DDBJ databases">
        <title>Comparative genomics of MRSA.</title>
        <authorList>
            <person name="Yamamoto T."/>
        </authorList>
    </citation>
    <scope>NUCLEOTIDE SEQUENCE</scope>
    <source>
        <strain evidence="1">OC3</strain>
    </source>
</reference>
<dbReference type="EMBL" id="PGWZ01000343">
    <property type="protein sequence ID" value="PPJ75155.1"/>
    <property type="molecule type" value="Genomic_DNA"/>
</dbReference>
<proteinExistence type="predicted"/>
<sequence length="59" mass="7128">MEETIKHFLEFRKQFTPAQWHEINRIIDGQFSKKAAELRLDDQDVEVIKNIITQQKIMK</sequence>
<gene>
    <name evidence="2" type="ORF">CV021_05525</name>
</gene>
<protein>
    <submittedName>
        <fullName evidence="1">Uncharacterized protein</fullName>
    </submittedName>
</protein>